<dbReference type="InterPro" id="IPR020843">
    <property type="entry name" value="ER"/>
</dbReference>
<dbReference type="Pfam" id="PF13602">
    <property type="entry name" value="ADH_zinc_N_2"/>
    <property type="match status" value="1"/>
</dbReference>
<dbReference type="EMBL" id="LOKL01000124">
    <property type="protein sequence ID" value="MBZ3925372.1"/>
    <property type="molecule type" value="Genomic_DNA"/>
</dbReference>
<comment type="caution">
    <text evidence="3">The sequence shown here is derived from an EMBL/GenBank/DDBJ whole genome shotgun (WGS) entry which is preliminary data.</text>
</comment>
<reference evidence="3" key="1">
    <citation type="submission" date="2015-12" db="EMBL/GenBank/DDBJ databases">
        <authorList>
            <person name="Bansal K."/>
            <person name="Midha S."/>
            <person name="Patil P.B."/>
        </authorList>
    </citation>
    <scope>NUCLEOTIDE SEQUENCE</scope>
    <source>
        <strain evidence="3">LMG867</strain>
    </source>
</reference>
<dbReference type="InterPro" id="IPR002364">
    <property type="entry name" value="Quin_OxRdtase/zeta-crystal_CS"/>
</dbReference>
<organism evidence="3 4">
    <name type="scientific">Xanthomonas citri pv. sesbaniae</name>
    <dbReference type="NCBI Taxonomy" id="473425"/>
    <lineage>
        <taxon>Bacteria</taxon>
        <taxon>Pseudomonadati</taxon>
        <taxon>Pseudomonadota</taxon>
        <taxon>Gammaproteobacteria</taxon>
        <taxon>Lysobacterales</taxon>
        <taxon>Lysobacteraceae</taxon>
        <taxon>Xanthomonas</taxon>
    </lineage>
</organism>
<keyword evidence="1" id="KW-0560">Oxidoreductase</keyword>
<dbReference type="GO" id="GO:0008270">
    <property type="term" value="F:zinc ion binding"/>
    <property type="evidence" value="ECO:0007669"/>
    <property type="project" value="InterPro"/>
</dbReference>
<dbReference type="RefSeq" id="WP_089113275.1">
    <property type="nucleotide sequence ID" value="NZ_LOKL01000124.1"/>
</dbReference>
<name>A0AAW4RLT9_XANCI</name>
<dbReference type="Gene3D" id="3.90.180.10">
    <property type="entry name" value="Medium-chain alcohol dehydrogenases, catalytic domain"/>
    <property type="match status" value="1"/>
</dbReference>
<dbReference type="AlphaFoldDB" id="A0AAW4RLT9"/>
<dbReference type="SUPFAM" id="SSF50129">
    <property type="entry name" value="GroES-like"/>
    <property type="match status" value="1"/>
</dbReference>
<dbReference type="SUPFAM" id="SSF51735">
    <property type="entry name" value="NAD(P)-binding Rossmann-fold domains"/>
    <property type="match status" value="1"/>
</dbReference>
<dbReference type="CDD" id="cd05289">
    <property type="entry name" value="MDR_like_2"/>
    <property type="match status" value="1"/>
</dbReference>
<dbReference type="InterPro" id="IPR050700">
    <property type="entry name" value="YIM1/Zinc_Alcohol_DH_Fams"/>
</dbReference>
<dbReference type="PANTHER" id="PTHR11695">
    <property type="entry name" value="ALCOHOL DEHYDROGENASE RELATED"/>
    <property type="match status" value="1"/>
</dbReference>
<evidence type="ECO:0000313" key="3">
    <source>
        <dbReference type="EMBL" id="MBZ3925372.1"/>
    </source>
</evidence>
<evidence type="ECO:0000259" key="2">
    <source>
        <dbReference type="SMART" id="SM00829"/>
    </source>
</evidence>
<protein>
    <submittedName>
        <fullName evidence="3">Alcohol dehydrogenase</fullName>
    </submittedName>
</protein>
<dbReference type="Gene3D" id="3.40.50.720">
    <property type="entry name" value="NAD(P)-binding Rossmann-like Domain"/>
    <property type="match status" value="1"/>
</dbReference>
<dbReference type="InterPro" id="IPR011032">
    <property type="entry name" value="GroES-like_sf"/>
</dbReference>
<dbReference type="GO" id="GO:0016491">
    <property type="term" value="F:oxidoreductase activity"/>
    <property type="evidence" value="ECO:0007669"/>
    <property type="project" value="UniProtKB-KW"/>
</dbReference>
<sequence length="314" mass="32734">MGTTQRAVLIRAYGGADAAEVATIAKPLAGHGQVLVRIHAAGINGINGIDWKVRSGVMREVFALPLPLVLGAELVGVVAAVGPGATRFRVGDRVMGAMGGFGAFAECIAVDDSKLARIPDGLDDLHAAAMPVAAVAAWKSLHHAGPLHAGQRILIHGAAGGLGGYAVQYARRAGAEVFATASTAHLDYVHSLGADHVIDYQAHRFEELVQDIDLVLDYVGGDVLDRSWQVLAPNGVIVATTSPDILTRTPPGRRGLWFMNTPDVGLLETLAAQVASGALVSKLGEVVGFAEIPLAIERNRTASRAGKVVTDMSR</sequence>
<dbReference type="InterPro" id="IPR036291">
    <property type="entry name" value="NAD(P)-bd_dom_sf"/>
</dbReference>
<dbReference type="PROSITE" id="PS01162">
    <property type="entry name" value="QOR_ZETA_CRYSTAL"/>
    <property type="match status" value="1"/>
</dbReference>
<feature type="domain" description="Enoyl reductase (ER)" evidence="2">
    <location>
        <begin position="14"/>
        <end position="310"/>
    </location>
</feature>
<gene>
    <name evidence="3" type="ORF">Xseb_15540</name>
</gene>
<dbReference type="Pfam" id="PF08240">
    <property type="entry name" value="ADH_N"/>
    <property type="match status" value="1"/>
</dbReference>
<evidence type="ECO:0000313" key="4">
    <source>
        <dbReference type="Proteomes" id="UP000825388"/>
    </source>
</evidence>
<dbReference type="Proteomes" id="UP000825388">
    <property type="component" value="Unassembled WGS sequence"/>
</dbReference>
<accession>A0AAW4RLT9</accession>
<dbReference type="PANTHER" id="PTHR11695:SF294">
    <property type="entry name" value="RETICULON-4-INTERACTING PROTEIN 1, MITOCHONDRIAL"/>
    <property type="match status" value="1"/>
</dbReference>
<dbReference type="SMART" id="SM00829">
    <property type="entry name" value="PKS_ER"/>
    <property type="match status" value="1"/>
</dbReference>
<proteinExistence type="predicted"/>
<dbReference type="InterPro" id="IPR013154">
    <property type="entry name" value="ADH-like_N"/>
</dbReference>
<evidence type="ECO:0000256" key="1">
    <source>
        <dbReference type="ARBA" id="ARBA00023002"/>
    </source>
</evidence>